<comment type="caution">
    <text evidence="1">The sequence shown here is derived from an EMBL/GenBank/DDBJ whole genome shotgun (WGS) entry which is preliminary data.</text>
</comment>
<organism evidence="1 2">
    <name type="scientific">Tectimicrobiota bacterium</name>
    <dbReference type="NCBI Taxonomy" id="2528274"/>
    <lineage>
        <taxon>Bacteria</taxon>
        <taxon>Pseudomonadati</taxon>
        <taxon>Nitrospinota/Tectimicrobiota group</taxon>
        <taxon>Candidatus Tectimicrobiota</taxon>
    </lineage>
</organism>
<sequence>MKDIEAHALELALKRELASMKFYAKCAEHFISKAEIRDAFTYLVREEEKHFSSLTGRFRAINRESGLTQEKLRERYEKTLSPLIDLKIDNLDPTQWHTAKDVLVFAIDEEKKSVEFYKNYTTSLPEGVVRKLFVTLGQEEIEHQKTLEAVQRLVESKIIELKDLK</sequence>
<evidence type="ECO:0000313" key="2">
    <source>
        <dbReference type="Proteomes" id="UP000772181"/>
    </source>
</evidence>
<reference evidence="1" key="1">
    <citation type="submission" date="2020-07" db="EMBL/GenBank/DDBJ databases">
        <title>Huge and variable diversity of episymbiotic CPR bacteria and DPANN archaea in groundwater ecosystems.</title>
        <authorList>
            <person name="He C.Y."/>
            <person name="Keren R."/>
            <person name="Whittaker M."/>
            <person name="Farag I.F."/>
            <person name="Doudna J."/>
            <person name="Cate J.H.D."/>
            <person name="Banfield J.F."/>
        </authorList>
    </citation>
    <scope>NUCLEOTIDE SEQUENCE</scope>
    <source>
        <strain evidence="1">NC_groundwater_1482_Ag_S-0.65um_47_24</strain>
    </source>
</reference>
<name>A0A933GP00_UNCTE</name>
<dbReference type="Gene3D" id="1.20.1260.10">
    <property type="match status" value="1"/>
</dbReference>
<dbReference type="AlphaFoldDB" id="A0A933GP00"/>
<evidence type="ECO:0000313" key="1">
    <source>
        <dbReference type="EMBL" id="MBI4596214.1"/>
    </source>
</evidence>
<dbReference type="InterPro" id="IPR012347">
    <property type="entry name" value="Ferritin-like"/>
</dbReference>
<protein>
    <recommendedName>
        <fullName evidence="3">Rubrerythrin diiron-binding domain-containing protein</fullName>
    </recommendedName>
</protein>
<accession>A0A933GP00</accession>
<dbReference type="Proteomes" id="UP000772181">
    <property type="component" value="Unassembled WGS sequence"/>
</dbReference>
<dbReference type="EMBL" id="JACQWF010000335">
    <property type="protein sequence ID" value="MBI4596214.1"/>
    <property type="molecule type" value="Genomic_DNA"/>
</dbReference>
<dbReference type="InterPro" id="IPR009078">
    <property type="entry name" value="Ferritin-like_SF"/>
</dbReference>
<proteinExistence type="predicted"/>
<gene>
    <name evidence="1" type="ORF">HY730_07565</name>
</gene>
<evidence type="ECO:0008006" key="3">
    <source>
        <dbReference type="Google" id="ProtNLM"/>
    </source>
</evidence>
<dbReference type="SUPFAM" id="SSF47240">
    <property type="entry name" value="Ferritin-like"/>
    <property type="match status" value="1"/>
</dbReference>